<evidence type="ECO:0000256" key="7">
    <source>
        <dbReference type="ARBA" id="ARBA00023033"/>
    </source>
</evidence>
<feature type="signal peptide" evidence="10">
    <location>
        <begin position="1"/>
        <end position="15"/>
    </location>
</feature>
<evidence type="ECO:0000256" key="1">
    <source>
        <dbReference type="ARBA" id="ARBA00001971"/>
    </source>
</evidence>
<sequence>MWVLILLFLGAFCLYYKKNFVRPPNFPPGPFNYPILGGIPAIGQNVLTGMNRLQSQYGKIFSVYMGTDRTVVIADYDLAKEALNKDEFCIRPDIKALNDIRYPDENGQVRGVMFSNGDEWLEVKRFALRHLRDFGFGRIGMEALIWKKYNGVSSFFKEDVGKEVCLNLKLNIPILNALWHIISGEKLDYNDEHLLDIVHKVDVMMTTIDVSSVINLFPWLKYICPEATGYSKTINAYLGIRKLIEQQYHTHLETFQEGHMRDFMDVYIQEMKSQNQNSKSYLHGQRGLENMNSLLSDLFVAGSDTTTNTLNWTIFYLAKDVAKQRRLQNEIDTVIGQDREPSLQDKPDLPYLEAIVQEVHRISALGYLGVPRITGKDTQLGGYDIPKGTRIFTHIYHIMHDKDYWTNPDEFMPERFLDKNGKFQMDERSIPFGIGKRQCLGKTLAQNELFLFIAGLFQTFNFNFPKDKPVPNLEPIPGFVLACPPYNVVMSLRVKHSK</sequence>
<comment type="similarity">
    <text evidence="2 9">Belongs to the cytochrome P450 family.</text>
</comment>
<evidence type="ECO:0000256" key="10">
    <source>
        <dbReference type="SAM" id="SignalP"/>
    </source>
</evidence>
<evidence type="ECO:0000256" key="2">
    <source>
        <dbReference type="ARBA" id="ARBA00010617"/>
    </source>
</evidence>
<dbReference type="PANTHER" id="PTHR24300:SF376">
    <property type="entry name" value="CYTOCHROME P450 15A1"/>
    <property type="match status" value="1"/>
</dbReference>
<dbReference type="AlphaFoldDB" id="A0A088DKQ1"/>
<reference evidence="11" key="1">
    <citation type="submission" date="2013-09" db="EMBL/GenBank/DDBJ databases">
        <authorList>
            <person name="Lee J.-S."/>
        </authorList>
    </citation>
    <scope>NUCLEOTIDE SEQUENCE</scope>
</reference>
<keyword evidence="6 8" id="KW-0408">Iron</keyword>
<dbReference type="SUPFAM" id="SSF48264">
    <property type="entry name" value="Cytochrome P450"/>
    <property type="match status" value="1"/>
</dbReference>
<dbReference type="GO" id="GO:0016712">
    <property type="term" value="F:oxidoreductase activity, acting on paired donors, with incorporation or reduction of molecular oxygen, reduced flavin or flavoprotein as one donor, and incorporation of one atom of oxygen"/>
    <property type="evidence" value="ECO:0007669"/>
    <property type="project" value="TreeGrafter"/>
</dbReference>
<dbReference type="Pfam" id="PF00067">
    <property type="entry name" value="p450"/>
    <property type="match status" value="1"/>
</dbReference>
<evidence type="ECO:0000256" key="8">
    <source>
        <dbReference type="PIRSR" id="PIRSR602401-1"/>
    </source>
</evidence>
<feature type="binding site" description="axial binding residue" evidence="8">
    <location>
        <position position="439"/>
    </location>
    <ligand>
        <name>heme</name>
        <dbReference type="ChEBI" id="CHEBI:30413"/>
    </ligand>
    <ligandPart>
        <name>Fe</name>
        <dbReference type="ChEBI" id="CHEBI:18248"/>
    </ligandPart>
</feature>
<dbReference type="EMBL" id="KF639971">
    <property type="protein sequence ID" value="AIL94125.1"/>
    <property type="molecule type" value="mRNA"/>
</dbReference>
<dbReference type="PRINTS" id="PR00463">
    <property type="entry name" value="EP450I"/>
</dbReference>
<keyword evidence="3 8" id="KW-0349">Heme</keyword>
<evidence type="ECO:0000256" key="4">
    <source>
        <dbReference type="ARBA" id="ARBA00022723"/>
    </source>
</evidence>
<accession>A0A088DKQ1</accession>
<dbReference type="InterPro" id="IPR036396">
    <property type="entry name" value="Cyt_P450_sf"/>
</dbReference>
<dbReference type="InterPro" id="IPR017972">
    <property type="entry name" value="Cyt_P450_CS"/>
</dbReference>
<dbReference type="InterPro" id="IPR050182">
    <property type="entry name" value="Cytochrome_P450_fam2"/>
</dbReference>
<dbReference type="GO" id="GO:0008395">
    <property type="term" value="F:steroid hydroxylase activity"/>
    <property type="evidence" value="ECO:0007669"/>
    <property type="project" value="TreeGrafter"/>
</dbReference>
<keyword evidence="10" id="KW-0732">Signal</keyword>
<evidence type="ECO:0000256" key="9">
    <source>
        <dbReference type="RuleBase" id="RU000461"/>
    </source>
</evidence>
<keyword evidence="4 8" id="KW-0479">Metal-binding</keyword>
<comment type="cofactor">
    <cofactor evidence="1 8">
        <name>heme</name>
        <dbReference type="ChEBI" id="CHEBI:30413"/>
    </cofactor>
</comment>
<keyword evidence="7 9" id="KW-0503">Monooxygenase</keyword>
<dbReference type="Gene3D" id="1.10.630.10">
    <property type="entry name" value="Cytochrome P450"/>
    <property type="match status" value="1"/>
</dbReference>
<dbReference type="PROSITE" id="PS00086">
    <property type="entry name" value="CYTOCHROME_P450"/>
    <property type="match status" value="1"/>
</dbReference>
<name>A0A088DKQ1_TIGJA</name>
<dbReference type="GO" id="GO:0006805">
    <property type="term" value="P:xenobiotic metabolic process"/>
    <property type="evidence" value="ECO:0007669"/>
    <property type="project" value="TreeGrafter"/>
</dbReference>
<reference evidence="11" key="2">
    <citation type="journal article" date="2014" name="Aquat. Toxicol.">
        <title>Crude oil exposure results in oxidative stress-mediated dysfunctional development and reproduction in the copepod Tigriopus japonicus and modulates expression of cytochrome P450 (CYP) genes.</title>
        <authorList>
            <person name="Han J."/>
            <person name="Won E.J."/>
            <person name="Hwang D.S."/>
            <person name="Shin K.H."/>
            <person name="Lee Y.S."/>
            <person name="Leung K.M."/>
            <person name="Lee S.J."/>
            <person name="Lee J.S."/>
        </authorList>
    </citation>
    <scope>NUCLEOTIDE SEQUENCE</scope>
</reference>
<dbReference type="FunFam" id="1.10.630.10:FF:000036">
    <property type="entry name" value="CYtochrome P450 family"/>
    <property type="match status" value="1"/>
</dbReference>
<evidence type="ECO:0000256" key="6">
    <source>
        <dbReference type="ARBA" id="ARBA00023004"/>
    </source>
</evidence>
<gene>
    <name evidence="11" type="primary">CYP3035A1</name>
</gene>
<organism evidence="11">
    <name type="scientific">Tigriopus japonicus</name>
    <name type="common">Copepod</name>
    <dbReference type="NCBI Taxonomy" id="158387"/>
    <lineage>
        <taxon>Eukaryota</taxon>
        <taxon>Metazoa</taxon>
        <taxon>Ecdysozoa</taxon>
        <taxon>Arthropoda</taxon>
        <taxon>Crustacea</taxon>
        <taxon>Multicrustacea</taxon>
        <taxon>Hexanauplia</taxon>
        <taxon>Copepoda</taxon>
        <taxon>Harpacticoida</taxon>
        <taxon>Harpacticidae</taxon>
        <taxon>Tigriopus</taxon>
    </lineage>
</organism>
<dbReference type="GO" id="GO:0005737">
    <property type="term" value="C:cytoplasm"/>
    <property type="evidence" value="ECO:0007669"/>
    <property type="project" value="TreeGrafter"/>
</dbReference>
<dbReference type="GO" id="GO:0006082">
    <property type="term" value="P:organic acid metabolic process"/>
    <property type="evidence" value="ECO:0007669"/>
    <property type="project" value="TreeGrafter"/>
</dbReference>
<feature type="chain" id="PRO_5012226821" evidence="10">
    <location>
        <begin position="16"/>
        <end position="498"/>
    </location>
</feature>
<evidence type="ECO:0000313" key="11">
    <source>
        <dbReference type="EMBL" id="AIL94125.1"/>
    </source>
</evidence>
<protein>
    <submittedName>
        <fullName evidence="11">Cytochrome P450 CYP3035A1</fullName>
    </submittedName>
</protein>
<dbReference type="InterPro" id="IPR001128">
    <property type="entry name" value="Cyt_P450"/>
</dbReference>
<dbReference type="GO" id="GO:0005506">
    <property type="term" value="F:iron ion binding"/>
    <property type="evidence" value="ECO:0007669"/>
    <property type="project" value="InterPro"/>
</dbReference>
<dbReference type="PRINTS" id="PR00385">
    <property type="entry name" value="P450"/>
</dbReference>
<evidence type="ECO:0000256" key="3">
    <source>
        <dbReference type="ARBA" id="ARBA00022617"/>
    </source>
</evidence>
<dbReference type="InterPro" id="IPR002401">
    <property type="entry name" value="Cyt_P450_E_grp-I"/>
</dbReference>
<proteinExistence type="evidence at transcript level"/>
<dbReference type="GO" id="GO:0020037">
    <property type="term" value="F:heme binding"/>
    <property type="evidence" value="ECO:0007669"/>
    <property type="project" value="InterPro"/>
</dbReference>
<dbReference type="PANTHER" id="PTHR24300">
    <property type="entry name" value="CYTOCHROME P450 508A4-RELATED"/>
    <property type="match status" value="1"/>
</dbReference>
<evidence type="ECO:0000256" key="5">
    <source>
        <dbReference type="ARBA" id="ARBA00023002"/>
    </source>
</evidence>
<keyword evidence="5 9" id="KW-0560">Oxidoreductase</keyword>